<dbReference type="EMBL" id="JBBNAE010000006">
    <property type="protein sequence ID" value="KAK9117113.1"/>
    <property type="molecule type" value="Genomic_DNA"/>
</dbReference>
<proteinExistence type="predicted"/>
<dbReference type="AlphaFoldDB" id="A0AAP0NRZ7"/>
<feature type="region of interest" description="Disordered" evidence="1">
    <location>
        <begin position="1"/>
        <end position="22"/>
    </location>
</feature>
<evidence type="ECO:0000313" key="3">
    <source>
        <dbReference type="Proteomes" id="UP001417504"/>
    </source>
</evidence>
<protein>
    <submittedName>
        <fullName evidence="2">Uncharacterized protein</fullName>
    </submittedName>
</protein>
<gene>
    <name evidence="2" type="ORF">Sjap_016060</name>
</gene>
<sequence length="107" mass="12295">MLVRSQQMPPSSRQQQNNPPNLRGKKCKIFDWLCTSKLVGEGDIEIDNLVHLVDGIPIRGGAYLVYVERVFDPNAFLWRNQNNWTTLDNALEEIIPWLKEAVAVIFT</sequence>
<organism evidence="2 3">
    <name type="scientific">Stephania japonica</name>
    <dbReference type="NCBI Taxonomy" id="461633"/>
    <lineage>
        <taxon>Eukaryota</taxon>
        <taxon>Viridiplantae</taxon>
        <taxon>Streptophyta</taxon>
        <taxon>Embryophyta</taxon>
        <taxon>Tracheophyta</taxon>
        <taxon>Spermatophyta</taxon>
        <taxon>Magnoliopsida</taxon>
        <taxon>Ranunculales</taxon>
        <taxon>Menispermaceae</taxon>
        <taxon>Menispermoideae</taxon>
        <taxon>Cissampelideae</taxon>
        <taxon>Stephania</taxon>
    </lineage>
</organism>
<comment type="caution">
    <text evidence="2">The sequence shown here is derived from an EMBL/GenBank/DDBJ whole genome shotgun (WGS) entry which is preliminary data.</text>
</comment>
<evidence type="ECO:0000313" key="2">
    <source>
        <dbReference type="EMBL" id="KAK9117113.1"/>
    </source>
</evidence>
<accession>A0AAP0NRZ7</accession>
<dbReference type="Proteomes" id="UP001417504">
    <property type="component" value="Unassembled WGS sequence"/>
</dbReference>
<evidence type="ECO:0000256" key="1">
    <source>
        <dbReference type="SAM" id="MobiDB-lite"/>
    </source>
</evidence>
<keyword evidence="3" id="KW-1185">Reference proteome</keyword>
<reference evidence="2 3" key="1">
    <citation type="submission" date="2024-01" db="EMBL/GenBank/DDBJ databases">
        <title>Genome assemblies of Stephania.</title>
        <authorList>
            <person name="Yang L."/>
        </authorList>
    </citation>
    <scope>NUCLEOTIDE SEQUENCE [LARGE SCALE GENOMIC DNA]</scope>
    <source>
        <strain evidence="2">QJT</strain>
        <tissue evidence="2">Leaf</tissue>
    </source>
</reference>
<name>A0AAP0NRZ7_9MAGN</name>